<dbReference type="Proteomes" id="UP000186218">
    <property type="component" value="Unassembled WGS sequence"/>
</dbReference>
<sequence>MTGTAIALLAALAVFPVALHPLTRLHRVIPLTVAAGSTLAMLGVAAVLGATAGPATGVGLHVAQCAAVVAAVTGGGTVVRSLLLLGGVDPWTSDANPDGVSYDGAGDDDVETPLRGGRIIGFLERAGVAVTLVVGWPEGLAIILAVKGLARYPELREAHAGEQFIIGTFGSVLYAVATAGAAYLIAH</sequence>
<protein>
    <submittedName>
        <fullName evidence="2">Uncharacterized protein</fullName>
    </submittedName>
</protein>
<organism evidence="2 3">
    <name type="scientific">Williamsia sterculiae</name>
    <dbReference type="NCBI Taxonomy" id="1344003"/>
    <lineage>
        <taxon>Bacteria</taxon>
        <taxon>Bacillati</taxon>
        <taxon>Actinomycetota</taxon>
        <taxon>Actinomycetes</taxon>
        <taxon>Mycobacteriales</taxon>
        <taxon>Nocardiaceae</taxon>
        <taxon>Williamsia</taxon>
    </lineage>
</organism>
<keyword evidence="1" id="KW-0472">Membrane</keyword>
<dbReference type="EMBL" id="FTNT01000003">
    <property type="protein sequence ID" value="SIR88757.1"/>
    <property type="molecule type" value="Genomic_DNA"/>
</dbReference>
<keyword evidence="1" id="KW-0812">Transmembrane</keyword>
<keyword evidence="1" id="KW-1133">Transmembrane helix</keyword>
<name>A0A1N7EKY8_9NOCA</name>
<gene>
    <name evidence="2" type="ORF">SAMN05445060_1422</name>
</gene>
<feature type="transmembrane region" description="Helical" evidence="1">
    <location>
        <begin position="62"/>
        <end position="83"/>
    </location>
</feature>
<evidence type="ECO:0000313" key="3">
    <source>
        <dbReference type="Proteomes" id="UP000186218"/>
    </source>
</evidence>
<dbReference type="OrthoDB" id="3388334at2"/>
<evidence type="ECO:0000313" key="2">
    <source>
        <dbReference type="EMBL" id="SIR88757.1"/>
    </source>
</evidence>
<feature type="transmembrane region" description="Helical" evidence="1">
    <location>
        <begin position="29"/>
        <end position="50"/>
    </location>
</feature>
<dbReference type="RefSeq" id="WP_076477886.1">
    <property type="nucleotide sequence ID" value="NZ_FTNT01000003.1"/>
</dbReference>
<keyword evidence="3" id="KW-1185">Reference proteome</keyword>
<feature type="transmembrane region" description="Helical" evidence="1">
    <location>
        <begin position="164"/>
        <end position="186"/>
    </location>
</feature>
<dbReference type="AlphaFoldDB" id="A0A1N7EKY8"/>
<evidence type="ECO:0000256" key="1">
    <source>
        <dbReference type="SAM" id="Phobius"/>
    </source>
</evidence>
<proteinExistence type="predicted"/>
<feature type="transmembrane region" description="Helical" evidence="1">
    <location>
        <begin position="128"/>
        <end position="152"/>
    </location>
</feature>
<dbReference type="STRING" id="1344003.SAMN05445060_1422"/>
<accession>A0A1N7EKY8</accession>
<reference evidence="2 3" key="1">
    <citation type="submission" date="2017-01" db="EMBL/GenBank/DDBJ databases">
        <authorList>
            <person name="Mah S.A."/>
            <person name="Swanson W.J."/>
            <person name="Moy G.W."/>
            <person name="Vacquier V.D."/>
        </authorList>
    </citation>
    <scope>NUCLEOTIDE SEQUENCE [LARGE SCALE GENOMIC DNA]</scope>
    <source>
        <strain evidence="2 3">CPCC 203464</strain>
    </source>
</reference>